<dbReference type="InterPro" id="IPR036397">
    <property type="entry name" value="RNaseH_sf"/>
</dbReference>
<evidence type="ECO:0000313" key="3">
    <source>
        <dbReference type="EMBL" id="KPW87236.1"/>
    </source>
</evidence>
<dbReference type="InterPro" id="IPR015378">
    <property type="entry name" value="Transposase-like_Mu_C"/>
</dbReference>
<evidence type="ECO:0000256" key="1">
    <source>
        <dbReference type="SAM" id="MobiDB-lite"/>
    </source>
</evidence>
<feature type="domain" description="Integrase catalytic" evidence="2">
    <location>
        <begin position="219"/>
        <end position="424"/>
    </location>
</feature>
<dbReference type="Pfam" id="PF09299">
    <property type="entry name" value="Mu-transpos_C"/>
    <property type="match status" value="1"/>
</dbReference>
<comment type="caution">
    <text evidence="3">The sequence shown here is derived from an EMBL/GenBank/DDBJ whole genome shotgun (WGS) entry which is preliminary data.</text>
</comment>
<reference evidence="3 4" key="1">
    <citation type="submission" date="2015-09" db="EMBL/GenBank/DDBJ databases">
        <title>Genome announcement of multiple Pseudomonas syringae strains.</title>
        <authorList>
            <person name="Thakur S."/>
            <person name="Wang P.W."/>
            <person name="Gong Y."/>
            <person name="Weir B.S."/>
            <person name="Guttman D.S."/>
        </authorList>
    </citation>
    <scope>NUCLEOTIDE SEQUENCE [LARGE SCALE GENOMIC DNA]</scope>
    <source>
        <strain evidence="3 4">ICMP17001</strain>
    </source>
</reference>
<dbReference type="PATRIC" id="fig|317659.3.peg.3986"/>
<dbReference type="AlphaFoldDB" id="A0A0P9PQD6"/>
<dbReference type="GO" id="GO:0015074">
    <property type="term" value="P:DNA integration"/>
    <property type="evidence" value="ECO:0007669"/>
    <property type="project" value="InterPro"/>
</dbReference>
<feature type="region of interest" description="Disordered" evidence="1">
    <location>
        <begin position="552"/>
        <end position="591"/>
    </location>
</feature>
<protein>
    <submittedName>
        <fullName evidence="3">Integrase catalytic subunit</fullName>
    </submittedName>
</protein>
<sequence length="614" mass="68926">MRVSVAPGTAVIALGKLAMITAIEGEDSVKVRISETGQTHVVTVAELEMVPDDHSVMEKVSTYDPTDPREAARLILAGERAGIIKGYLDGSLQLLEAAGKLSLKKSAFYKLVSQFNHKLGALSIVKSSAGPKKGSQRISPQIIKIIEECFRNHFHGASASYSHVWKQAQAQCHVKGLKPPGLSTVQRFIKGLDPKVVFRMKYGADATNQVFESRPGYVHTDYPLHHAQMDHTRVDIILCDEQDRTKIIGRPWVSLLVDVHTRVILGFYLSMFSPSLVSVQQTVCMAALPKNRDSPNSPTYGINYPYYGMPEFIGMDNAAEFRSPILEAALDLHGCTAHWRRVYKKHMGGVIESLIGTLMTTEVHFLPGTTYSNVKQRGEYNSEARAAMTFKDFRSWFAGQILIYHGTVHSTLRCSPKDAWTNYFSRESGKLPPVAINKRNLYLDFLPEKHKPIRNNGITINAGIYYCRDLMAHQGRGKVVVKFDPYDMTKIWVKLKAEYVLAPLARASHDYVNFEYYRTNRAYNKKLPPGTVTDPEALLQLIHNNKLVMQAKRNTQKSKRDAKKQSAAKSHHREHLSNGVPKHMPKEISSVPVAAPVIERVDYSRPPTLFDTKD</sequence>
<dbReference type="InterPro" id="IPR001584">
    <property type="entry name" value="Integrase_cat-core"/>
</dbReference>
<dbReference type="SUPFAM" id="SSF53098">
    <property type="entry name" value="Ribonuclease H-like"/>
    <property type="match status" value="1"/>
</dbReference>
<dbReference type="InterPro" id="IPR012337">
    <property type="entry name" value="RNaseH-like_sf"/>
</dbReference>
<organism evidence="3 4">
    <name type="scientific">Pseudomonas syringae pv. coryli</name>
    <dbReference type="NCBI Taxonomy" id="317659"/>
    <lineage>
        <taxon>Bacteria</taxon>
        <taxon>Pseudomonadati</taxon>
        <taxon>Pseudomonadota</taxon>
        <taxon>Gammaproteobacteria</taxon>
        <taxon>Pseudomonadales</taxon>
        <taxon>Pseudomonadaceae</taxon>
        <taxon>Pseudomonas</taxon>
    </lineage>
</organism>
<evidence type="ECO:0000313" key="4">
    <source>
        <dbReference type="Proteomes" id="UP000051335"/>
    </source>
</evidence>
<keyword evidence="4" id="KW-1185">Reference proteome</keyword>
<dbReference type="Proteomes" id="UP000051335">
    <property type="component" value="Unassembled WGS sequence"/>
</dbReference>
<dbReference type="Gene3D" id="3.30.420.10">
    <property type="entry name" value="Ribonuclease H-like superfamily/Ribonuclease H"/>
    <property type="match status" value="1"/>
</dbReference>
<dbReference type="EMBL" id="LJQC01001075">
    <property type="protein sequence ID" value="KPW87236.1"/>
    <property type="molecule type" value="Genomic_DNA"/>
</dbReference>
<gene>
    <name evidence="3" type="ORF">ALO75_02560</name>
</gene>
<dbReference type="GO" id="GO:0003676">
    <property type="term" value="F:nucleic acid binding"/>
    <property type="evidence" value="ECO:0007669"/>
    <property type="project" value="InterPro"/>
</dbReference>
<proteinExistence type="predicted"/>
<evidence type="ECO:0000259" key="2">
    <source>
        <dbReference type="PROSITE" id="PS50994"/>
    </source>
</evidence>
<accession>A0A0P9PQD6</accession>
<dbReference type="PROSITE" id="PS50994">
    <property type="entry name" value="INTEGRASE"/>
    <property type="match status" value="1"/>
</dbReference>
<name>A0A0P9PQD6_9PSED</name>